<evidence type="ECO:0000256" key="5">
    <source>
        <dbReference type="ARBA" id="ARBA00022989"/>
    </source>
</evidence>
<dbReference type="GeneID" id="93163130"/>
<dbReference type="Pfam" id="PF00528">
    <property type="entry name" value="BPD_transp_1"/>
    <property type="match status" value="1"/>
</dbReference>
<comment type="subcellular location">
    <subcellularLocation>
        <location evidence="1 7">Cell membrane</location>
        <topology evidence="1 7">Multi-pass membrane protein</topology>
    </subcellularLocation>
</comment>
<dbReference type="PANTHER" id="PTHR32243">
    <property type="entry name" value="MALTOSE TRANSPORT SYSTEM PERMEASE-RELATED"/>
    <property type="match status" value="1"/>
</dbReference>
<dbReference type="InterPro" id="IPR000515">
    <property type="entry name" value="MetI-like"/>
</dbReference>
<name>A0A0J9E6P3_9FIRM</name>
<dbReference type="Proteomes" id="UP000037392">
    <property type="component" value="Unassembled WGS sequence"/>
</dbReference>
<keyword evidence="3" id="KW-1003">Cell membrane</keyword>
<organism evidence="9 10">
    <name type="scientific">[Clostridium] citroniae WAL-19142</name>
    <dbReference type="NCBI Taxonomy" id="742734"/>
    <lineage>
        <taxon>Bacteria</taxon>
        <taxon>Bacillati</taxon>
        <taxon>Bacillota</taxon>
        <taxon>Clostridia</taxon>
        <taxon>Lachnospirales</taxon>
        <taxon>Lachnospiraceae</taxon>
        <taxon>Enterocloster</taxon>
    </lineage>
</organism>
<feature type="transmembrane region" description="Helical" evidence="7">
    <location>
        <begin position="138"/>
        <end position="157"/>
    </location>
</feature>
<dbReference type="PATRIC" id="fig|742734.4.peg.616"/>
<dbReference type="CDD" id="cd06261">
    <property type="entry name" value="TM_PBP2"/>
    <property type="match status" value="1"/>
</dbReference>
<evidence type="ECO:0000313" key="10">
    <source>
        <dbReference type="Proteomes" id="UP000037392"/>
    </source>
</evidence>
<dbReference type="RefSeq" id="WP_048929131.1">
    <property type="nucleotide sequence ID" value="NZ_KQ235875.1"/>
</dbReference>
<dbReference type="AlphaFoldDB" id="A0A0J9E6P3"/>
<feature type="domain" description="ABC transmembrane type-1" evidence="8">
    <location>
        <begin position="70"/>
        <end position="261"/>
    </location>
</feature>
<feature type="transmembrane region" description="Helical" evidence="7">
    <location>
        <begin position="195"/>
        <end position="216"/>
    </location>
</feature>
<dbReference type="PROSITE" id="PS50928">
    <property type="entry name" value="ABC_TM1"/>
    <property type="match status" value="1"/>
</dbReference>
<protein>
    <recommendedName>
        <fullName evidence="8">ABC transmembrane type-1 domain-containing protein</fullName>
    </recommendedName>
</protein>
<evidence type="ECO:0000256" key="3">
    <source>
        <dbReference type="ARBA" id="ARBA00022475"/>
    </source>
</evidence>
<evidence type="ECO:0000313" key="9">
    <source>
        <dbReference type="EMBL" id="KMW11290.1"/>
    </source>
</evidence>
<proteinExistence type="inferred from homology"/>
<sequence>MSRKFMGKIIVQIVLLMFVILTLVPFLWTISTSLKETGEILSYPPSLLPKRVTLHNYIKVLTQDNFLRFMLNSTIVTVLSIAVTLLVSMFAGYGAARFHFPGKGFIMFMILTGMAVGRFANAMPMYFMANRLGLLDTYIILVFVYSAFIIPLVTWLMQSYYRTIPKSLEEAAKLDGCNSWGAFWRVIVPIMKPSLIAGGIIAATNAWNEFILALNLTKSQDMRTLPVALHLFQTDYGVEWGALSAASIISILPILIVFLMLQKYFVQGMTAGTLSSS</sequence>
<evidence type="ECO:0000256" key="6">
    <source>
        <dbReference type="ARBA" id="ARBA00023136"/>
    </source>
</evidence>
<evidence type="ECO:0000256" key="7">
    <source>
        <dbReference type="RuleBase" id="RU363032"/>
    </source>
</evidence>
<accession>A0A0J9E6P3</accession>
<feature type="transmembrane region" description="Helical" evidence="7">
    <location>
        <begin position="105"/>
        <end position="126"/>
    </location>
</feature>
<keyword evidence="5 7" id="KW-1133">Transmembrane helix</keyword>
<dbReference type="Gene3D" id="1.10.3720.10">
    <property type="entry name" value="MetI-like"/>
    <property type="match status" value="1"/>
</dbReference>
<feature type="transmembrane region" description="Helical" evidence="7">
    <location>
        <begin position="69"/>
        <end position="93"/>
    </location>
</feature>
<evidence type="ECO:0000256" key="1">
    <source>
        <dbReference type="ARBA" id="ARBA00004651"/>
    </source>
</evidence>
<keyword evidence="4 7" id="KW-0812">Transmembrane</keyword>
<feature type="transmembrane region" description="Helical" evidence="7">
    <location>
        <begin position="9"/>
        <end position="28"/>
    </location>
</feature>
<evidence type="ECO:0000259" key="8">
    <source>
        <dbReference type="PROSITE" id="PS50928"/>
    </source>
</evidence>
<dbReference type="SUPFAM" id="SSF161098">
    <property type="entry name" value="MetI-like"/>
    <property type="match status" value="1"/>
</dbReference>
<dbReference type="OrthoDB" id="9787837at2"/>
<evidence type="ECO:0000256" key="4">
    <source>
        <dbReference type="ARBA" id="ARBA00022692"/>
    </source>
</evidence>
<dbReference type="EMBL" id="ADLK01000056">
    <property type="protein sequence ID" value="KMW11290.1"/>
    <property type="molecule type" value="Genomic_DNA"/>
</dbReference>
<dbReference type="InterPro" id="IPR035906">
    <property type="entry name" value="MetI-like_sf"/>
</dbReference>
<feature type="transmembrane region" description="Helical" evidence="7">
    <location>
        <begin position="240"/>
        <end position="261"/>
    </location>
</feature>
<comment type="similarity">
    <text evidence="7">Belongs to the binding-protein-dependent transport system permease family.</text>
</comment>
<dbReference type="GO" id="GO:0055085">
    <property type="term" value="P:transmembrane transport"/>
    <property type="evidence" value="ECO:0007669"/>
    <property type="project" value="InterPro"/>
</dbReference>
<reference evidence="9 10" key="1">
    <citation type="submission" date="2011-04" db="EMBL/GenBank/DDBJ databases">
        <title>The Genome Sequence of Clostridium citroniae WAL-19142.</title>
        <authorList>
            <consortium name="The Broad Institute Genome Sequencing Platform"/>
            <person name="Earl A."/>
            <person name="Ward D."/>
            <person name="Feldgarden M."/>
            <person name="Gevers D."/>
            <person name="Warren Y.A."/>
            <person name="Tyrrell K.L."/>
            <person name="Citron D.M."/>
            <person name="Goldstein E.J."/>
            <person name="Daigneault M."/>
            <person name="Allen-Vercoe E."/>
            <person name="Young S.K."/>
            <person name="Zeng Q."/>
            <person name="Gargeya S."/>
            <person name="Fitzgerald M."/>
            <person name="Haas B."/>
            <person name="Abouelleil A."/>
            <person name="Alvarado L."/>
            <person name="Arachchi H.M."/>
            <person name="Berlin A."/>
            <person name="Brown A."/>
            <person name="Chapman S.B."/>
            <person name="Chen Z."/>
            <person name="Dunbar C."/>
            <person name="Freedman E."/>
            <person name="Gearin G."/>
            <person name="Gellesch M."/>
            <person name="Goldberg J."/>
            <person name="Griggs A."/>
            <person name="Gujja S."/>
            <person name="Heilman E.R."/>
            <person name="Heiman D."/>
            <person name="Howarth C."/>
            <person name="Larson L."/>
            <person name="Lui A."/>
            <person name="MacDonald P.J."/>
            <person name="Mehta T."/>
            <person name="Montmayeur A."/>
            <person name="Murphy C."/>
            <person name="Neiman D."/>
            <person name="Pearson M."/>
            <person name="Priest M."/>
            <person name="Roberts A."/>
            <person name="Saif S."/>
            <person name="Shea T."/>
            <person name="Shenoy N."/>
            <person name="Sisk P."/>
            <person name="Stolte C."/>
            <person name="Sykes S."/>
            <person name="White J."/>
            <person name="Yandava C."/>
            <person name="Wortman J."/>
            <person name="Nusbaum C."/>
            <person name="Birren B."/>
        </authorList>
    </citation>
    <scope>NUCLEOTIDE SEQUENCE [LARGE SCALE GENOMIC DNA]</scope>
    <source>
        <strain evidence="9 10">WAL-19142</strain>
    </source>
</reference>
<evidence type="ECO:0000256" key="2">
    <source>
        <dbReference type="ARBA" id="ARBA00022448"/>
    </source>
</evidence>
<keyword evidence="2 7" id="KW-0813">Transport</keyword>
<dbReference type="InterPro" id="IPR050901">
    <property type="entry name" value="BP-dep_ABC_trans_perm"/>
</dbReference>
<keyword evidence="6 7" id="KW-0472">Membrane</keyword>
<dbReference type="PANTHER" id="PTHR32243:SF18">
    <property type="entry name" value="INNER MEMBRANE ABC TRANSPORTER PERMEASE PROTEIN YCJP"/>
    <property type="match status" value="1"/>
</dbReference>
<dbReference type="GO" id="GO:0005886">
    <property type="term" value="C:plasma membrane"/>
    <property type="evidence" value="ECO:0007669"/>
    <property type="project" value="UniProtKB-SubCell"/>
</dbReference>
<gene>
    <name evidence="9" type="ORF">HMPREF9470_00577</name>
</gene>
<comment type="caution">
    <text evidence="9">The sequence shown here is derived from an EMBL/GenBank/DDBJ whole genome shotgun (WGS) entry which is preliminary data.</text>
</comment>